<reference evidence="6" key="1">
    <citation type="submission" date="2023-07" db="EMBL/GenBank/DDBJ databases">
        <title>30 novel species of actinomycetes from the DSMZ collection.</title>
        <authorList>
            <person name="Nouioui I."/>
        </authorList>
    </citation>
    <scope>NUCLEOTIDE SEQUENCE [LARGE SCALE GENOMIC DNA]</scope>
    <source>
        <strain evidence="6">DSM 45834</strain>
    </source>
</reference>
<evidence type="ECO:0008006" key="7">
    <source>
        <dbReference type="Google" id="ProtNLM"/>
    </source>
</evidence>
<dbReference type="SUPFAM" id="SSF161111">
    <property type="entry name" value="Cation efflux protein transmembrane domain-like"/>
    <property type="match status" value="1"/>
</dbReference>
<keyword evidence="4" id="KW-0472">Membrane</keyword>
<protein>
    <recommendedName>
        <fullName evidence="7">Cation efflux family protein</fullName>
    </recommendedName>
</protein>
<evidence type="ECO:0000256" key="1">
    <source>
        <dbReference type="ARBA" id="ARBA00004141"/>
    </source>
</evidence>
<gene>
    <name evidence="5" type="ORF">RM445_30570</name>
</gene>
<dbReference type="EMBL" id="JAVREJ010000047">
    <property type="protein sequence ID" value="MDT0353839.1"/>
    <property type="molecule type" value="Genomic_DNA"/>
</dbReference>
<dbReference type="Proteomes" id="UP001183202">
    <property type="component" value="Unassembled WGS sequence"/>
</dbReference>
<comment type="subcellular location">
    <subcellularLocation>
        <location evidence="1">Membrane</location>
        <topology evidence="1">Multi-pass membrane protein</topology>
    </subcellularLocation>
</comment>
<keyword evidence="6" id="KW-1185">Reference proteome</keyword>
<evidence type="ECO:0000313" key="6">
    <source>
        <dbReference type="Proteomes" id="UP001183202"/>
    </source>
</evidence>
<evidence type="ECO:0000256" key="3">
    <source>
        <dbReference type="ARBA" id="ARBA00022989"/>
    </source>
</evidence>
<keyword evidence="3" id="KW-1133">Transmembrane helix</keyword>
<name>A0ABU2NIW5_9PSEU</name>
<sequence>MARLEPALSRFPFSTGMALLSTSFGASVSRRAGRPESQRAALLADTIHDVSDALAAVPLWIAFTLGRRSPTRR</sequence>
<comment type="caution">
    <text evidence="5">The sequence shown here is derived from an EMBL/GenBank/DDBJ whole genome shotgun (WGS) entry which is preliminary data.</text>
</comment>
<evidence type="ECO:0000313" key="5">
    <source>
        <dbReference type="EMBL" id="MDT0353839.1"/>
    </source>
</evidence>
<dbReference type="InterPro" id="IPR027469">
    <property type="entry name" value="Cation_efflux_TMD_sf"/>
</dbReference>
<dbReference type="RefSeq" id="WP_311560351.1">
    <property type="nucleotide sequence ID" value="NZ_JAVREJ010000047.1"/>
</dbReference>
<keyword evidence="2" id="KW-0812">Transmembrane</keyword>
<accession>A0ABU2NIW5</accession>
<organism evidence="5 6">
    <name type="scientific">Pseudonocardia charpentierae</name>
    <dbReference type="NCBI Taxonomy" id="3075545"/>
    <lineage>
        <taxon>Bacteria</taxon>
        <taxon>Bacillati</taxon>
        <taxon>Actinomycetota</taxon>
        <taxon>Actinomycetes</taxon>
        <taxon>Pseudonocardiales</taxon>
        <taxon>Pseudonocardiaceae</taxon>
        <taxon>Pseudonocardia</taxon>
    </lineage>
</organism>
<evidence type="ECO:0000256" key="2">
    <source>
        <dbReference type="ARBA" id="ARBA00022692"/>
    </source>
</evidence>
<proteinExistence type="predicted"/>
<evidence type="ECO:0000256" key="4">
    <source>
        <dbReference type="ARBA" id="ARBA00023136"/>
    </source>
</evidence>